<protein>
    <submittedName>
        <fullName evidence="2">Uncharacterized protein</fullName>
    </submittedName>
</protein>
<evidence type="ECO:0000256" key="1">
    <source>
        <dbReference type="SAM" id="SignalP"/>
    </source>
</evidence>
<dbReference type="AlphaFoldDB" id="A0A7C0XDU9"/>
<accession>A0A7C0XDU9</accession>
<gene>
    <name evidence="2" type="ORF">ENG67_05905</name>
</gene>
<proteinExistence type="predicted"/>
<sequence>MRGLKILFPMIALVLVFTACTKENNEAISDEEAIENLIEGEYSSWFDFASELSDSILPDTVNPGLMTASLDTFPFIIAWGREITDVTKDITIHIENDTANVTIERDLYGVFHVVVPDSEGEPWEDLAKDLHDHAVRYARFVRTFSETEAGWRWTLDAISNVEIEAQPEHTVDIDSIRVTARDGSFDKLYTDPLVLWQRDSVPVFNPGDTVDVTLYPHNFSEIKSVAILHNSHREGGQWHHHRCRFTPVPE</sequence>
<feature type="signal peptide" evidence="1">
    <location>
        <begin position="1"/>
        <end position="21"/>
    </location>
</feature>
<organism evidence="2">
    <name type="scientific">candidate division WOR-3 bacterium</name>
    <dbReference type="NCBI Taxonomy" id="2052148"/>
    <lineage>
        <taxon>Bacteria</taxon>
        <taxon>Bacteria division WOR-3</taxon>
    </lineage>
</organism>
<reference evidence="2" key="1">
    <citation type="journal article" date="2020" name="mSystems">
        <title>Genome- and Community-Level Interaction Insights into Carbon Utilization and Element Cycling Functions of Hydrothermarchaeota in Hydrothermal Sediment.</title>
        <authorList>
            <person name="Zhou Z."/>
            <person name="Liu Y."/>
            <person name="Xu W."/>
            <person name="Pan J."/>
            <person name="Luo Z.H."/>
            <person name="Li M."/>
        </authorList>
    </citation>
    <scope>NUCLEOTIDE SEQUENCE [LARGE SCALE GENOMIC DNA]</scope>
    <source>
        <strain evidence="2">HyVt-237</strain>
    </source>
</reference>
<feature type="non-terminal residue" evidence="2">
    <location>
        <position position="250"/>
    </location>
</feature>
<dbReference type="EMBL" id="DRBW01000216">
    <property type="protein sequence ID" value="HDM90718.1"/>
    <property type="molecule type" value="Genomic_DNA"/>
</dbReference>
<dbReference type="PROSITE" id="PS51257">
    <property type="entry name" value="PROKAR_LIPOPROTEIN"/>
    <property type="match status" value="1"/>
</dbReference>
<comment type="caution">
    <text evidence="2">The sequence shown here is derived from an EMBL/GenBank/DDBJ whole genome shotgun (WGS) entry which is preliminary data.</text>
</comment>
<feature type="chain" id="PRO_5028151878" evidence="1">
    <location>
        <begin position="22"/>
        <end position="250"/>
    </location>
</feature>
<name>A0A7C0XDU9_UNCW3</name>
<dbReference type="Proteomes" id="UP000885931">
    <property type="component" value="Unassembled WGS sequence"/>
</dbReference>
<keyword evidence="1" id="KW-0732">Signal</keyword>
<evidence type="ECO:0000313" key="2">
    <source>
        <dbReference type="EMBL" id="HDM90718.1"/>
    </source>
</evidence>